<protein>
    <recommendedName>
        <fullName evidence="5">Antifreeze glycopeptide polyprotein</fullName>
    </recommendedName>
</protein>
<dbReference type="OrthoDB" id="8477642at2"/>
<evidence type="ECO:0000256" key="1">
    <source>
        <dbReference type="SAM" id="MobiDB-lite"/>
    </source>
</evidence>
<dbReference type="RefSeq" id="WP_147431075.1">
    <property type="nucleotide sequence ID" value="NZ_RBIG01000003.1"/>
</dbReference>
<dbReference type="Proteomes" id="UP000277424">
    <property type="component" value="Unassembled WGS sequence"/>
</dbReference>
<sequence>MTVSRTSRAARASGLALALALAALPALAQSSGQPLRLFPLPGQDERPPTAAPQPSQSPSPGTLPGSATDRTAPAAPSQTGPLQGTPLQSPPLQTDGTPSLRVPMPVPVSSNMLPAPTLDSLGTAGQGFGQDIWNGTPRAVAQRLLESLPEMPGSLTLHSVQRRLLISPALLPPPAAEEGPEGTVLTIRAQALREMGALDDLSALLDNLPRSAQSEGLSRLSLETHLLRGQDDQACAIARNVGGTYGSAFWRRAQIVCDALARESGRVDLGMTVLREMRVPEDRAFNRLIDAVMGHTVVLDSLPAPTALHLALLKTANMPVPADAVAGAPPAVLAALAKSDYPAAEISIAAAERGLALGIVPAERLAALYKAYPATPAQLAGAIAAAEKKSDIASRAHLFRLASEESVPLARTEAIAAALRIAQDSGDYAATARLYAGLIAGMQPTGEMIWFAEPAAHALYAAGKAEEARPWLLAIRDRGRFDEMAATAWLRLWPLARLAGDDTATVWENTALEASLNALIAARPNEGPARATLLTALLDASGEPVPSTLWRGWLDGPYSQATALPSPTLWFALDSAGQEGRTGETLALALVAAGSESLEQVDTVPLRRIVQALRQAGQPEAARQLALEAAIAHGF</sequence>
<dbReference type="AlphaFoldDB" id="A0A420WBB7"/>
<name>A0A420WBB7_9PROT</name>
<dbReference type="EMBL" id="RBIG01000003">
    <property type="protein sequence ID" value="RKQ68319.1"/>
    <property type="molecule type" value="Genomic_DNA"/>
</dbReference>
<evidence type="ECO:0000256" key="2">
    <source>
        <dbReference type="SAM" id="SignalP"/>
    </source>
</evidence>
<feature type="signal peptide" evidence="2">
    <location>
        <begin position="1"/>
        <end position="28"/>
    </location>
</feature>
<gene>
    <name evidence="3" type="ORF">BCL74_2797</name>
</gene>
<evidence type="ECO:0000313" key="3">
    <source>
        <dbReference type="EMBL" id="RKQ68319.1"/>
    </source>
</evidence>
<accession>A0A420WBB7</accession>
<feature type="region of interest" description="Disordered" evidence="1">
    <location>
        <begin position="33"/>
        <end position="122"/>
    </location>
</feature>
<feature type="compositionally biased region" description="Polar residues" evidence="1">
    <location>
        <begin position="76"/>
        <end position="97"/>
    </location>
</feature>
<reference evidence="3 4" key="1">
    <citation type="submission" date="2018-10" db="EMBL/GenBank/DDBJ databases">
        <title>Comparative analysis of microorganisms from saline springs in Andes Mountain Range, Colombia.</title>
        <authorList>
            <person name="Rubin E."/>
        </authorList>
    </citation>
    <scope>NUCLEOTIDE SEQUENCE [LARGE SCALE GENOMIC DNA]</scope>
    <source>
        <strain evidence="3 4">USBA 36</strain>
    </source>
</reference>
<organism evidence="3 4">
    <name type="scientific">Oceanibaculum indicum</name>
    <dbReference type="NCBI Taxonomy" id="526216"/>
    <lineage>
        <taxon>Bacteria</taxon>
        <taxon>Pseudomonadati</taxon>
        <taxon>Pseudomonadota</taxon>
        <taxon>Alphaproteobacteria</taxon>
        <taxon>Rhodospirillales</taxon>
        <taxon>Oceanibaculaceae</taxon>
        <taxon>Oceanibaculum</taxon>
    </lineage>
</organism>
<feature type="chain" id="PRO_5019158294" description="Antifreeze glycopeptide polyprotein" evidence="2">
    <location>
        <begin position="29"/>
        <end position="635"/>
    </location>
</feature>
<evidence type="ECO:0000313" key="4">
    <source>
        <dbReference type="Proteomes" id="UP000277424"/>
    </source>
</evidence>
<keyword evidence="2" id="KW-0732">Signal</keyword>
<proteinExistence type="predicted"/>
<comment type="caution">
    <text evidence="3">The sequence shown here is derived from an EMBL/GenBank/DDBJ whole genome shotgun (WGS) entry which is preliminary data.</text>
</comment>
<evidence type="ECO:0008006" key="5">
    <source>
        <dbReference type="Google" id="ProtNLM"/>
    </source>
</evidence>